<protein>
    <submittedName>
        <fullName evidence="2">GNAT family N-acetyltransferase</fullName>
    </submittedName>
</protein>
<dbReference type="CDD" id="cd04301">
    <property type="entry name" value="NAT_SF"/>
    <property type="match status" value="1"/>
</dbReference>
<accession>A0A554NB89</accession>
<dbReference type="InterPro" id="IPR016181">
    <property type="entry name" value="Acyl_CoA_acyltransferase"/>
</dbReference>
<dbReference type="PROSITE" id="PS51186">
    <property type="entry name" value="GNAT"/>
    <property type="match status" value="1"/>
</dbReference>
<dbReference type="GO" id="GO:0016747">
    <property type="term" value="F:acyltransferase activity, transferring groups other than amino-acyl groups"/>
    <property type="evidence" value="ECO:0007669"/>
    <property type="project" value="InterPro"/>
</dbReference>
<name>A0A554NB89_9EURY</name>
<dbReference type="Pfam" id="PF00583">
    <property type="entry name" value="Acetyltransf_1"/>
    <property type="match status" value="1"/>
</dbReference>
<dbReference type="Gene3D" id="3.40.630.30">
    <property type="match status" value="1"/>
</dbReference>
<dbReference type="Proteomes" id="UP000319894">
    <property type="component" value="Unassembled WGS sequence"/>
</dbReference>
<dbReference type="SUPFAM" id="SSF55729">
    <property type="entry name" value="Acyl-CoA N-acyltransferases (Nat)"/>
    <property type="match status" value="1"/>
</dbReference>
<evidence type="ECO:0000313" key="2">
    <source>
        <dbReference type="EMBL" id="TSD14615.1"/>
    </source>
</evidence>
<dbReference type="InParanoid" id="A0A554NB89"/>
<comment type="caution">
    <text evidence="2">The sequence shown here is derived from an EMBL/GenBank/DDBJ whole genome shotgun (WGS) entry which is preliminary data.</text>
</comment>
<dbReference type="OrthoDB" id="134118at2157"/>
<gene>
    <name evidence="2" type="ORF">DP107_06410</name>
</gene>
<dbReference type="AlphaFoldDB" id="A0A554NB89"/>
<feature type="domain" description="N-acetyltransferase" evidence="1">
    <location>
        <begin position="9"/>
        <end position="153"/>
    </location>
</feature>
<evidence type="ECO:0000259" key="1">
    <source>
        <dbReference type="PROSITE" id="PS51186"/>
    </source>
</evidence>
<sequence>MSDAVSDRFQVRQAHADDREAVVAFTTDTWPERGSDYLPRVFDEWVATDGPTQRTFVLETGETVAGICQAVLLSEREAWAQGMRVAPNYRGEGVSPKLTDAVFDWARAQGATVCRNMVFSWNAAGLGQSRAVGFDPCAEFRWAEPVPDADAAGPDDLRVVEDPDVAWTAWQRAPGREQLAGLALASDESWALAELTRGRLRDVAAAERVLAVVGGDGVRGMTFRVRDDERETEDGDRERFAEYGVGVWTDTDAARALFAAVARDAAALGVDRTRILIPETARHVSDAAYTRAGFNDEPDFVLEADLTAA</sequence>
<dbReference type="InterPro" id="IPR000182">
    <property type="entry name" value="GNAT_dom"/>
</dbReference>
<keyword evidence="2" id="KW-0808">Transferase</keyword>
<dbReference type="EMBL" id="QMDX01000003">
    <property type="protein sequence ID" value="TSD14615.1"/>
    <property type="molecule type" value="Genomic_DNA"/>
</dbReference>
<keyword evidence="3" id="KW-1185">Reference proteome</keyword>
<reference evidence="2 3" key="1">
    <citation type="submission" date="2018-06" db="EMBL/GenBank/DDBJ databases">
        <title>Natronomonas sp. F16-60 a new haloarchaeon isolated from a solar saltern of Isla Cristina, Huelva, Spain.</title>
        <authorList>
            <person name="Duran-Viseras A."/>
            <person name="Sanchez-Porro C."/>
            <person name="Ventosa A."/>
        </authorList>
    </citation>
    <scope>NUCLEOTIDE SEQUENCE [LARGE SCALE GENOMIC DNA]</scope>
    <source>
        <strain evidence="2 3">F16-60</strain>
    </source>
</reference>
<dbReference type="PANTHER" id="PTHR47403:SF6">
    <property type="entry name" value="N-ACETYLTRANSFERASE DOMAIN-CONTAINING PROTEIN"/>
    <property type="match status" value="1"/>
</dbReference>
<proteinExistence type="predicted"/>
<evidence type="ECO:0000313" key="3">
    <source>
        <dbReference type="Proteomes" id="UP000319894"/>
    </source>
</evidence>
<organism evidence="2 3">
    <name type="scientific">Haloglomus irregulare</name>
    <dbReference type="NCBI Taxonomy" id="2234134"/>
    <lineage>
        <taxon>Archaea</taxon>
        <taxon>Methanobacteriati</taxon>
        <taxon>Methanobacteriota</taxon>
        <taxon>Stenosarchaea group</taxon>
        <taxon>Halobacteria</taxon>
        <taxon>Halobacteriales</taxon>
        <taxon>Natronomonadaceae</taxon>
        <taxon>Haloglomus</taxon>
    </lineage>
</organism>
<dbReference type="PANTHER" id="PTHR47403">
    <property type="entry name" value="LOC100145250 PROTEIN"/>
    <property type="match status" value="1"/>
</dbReference>